<dbReference type="PANTHER" id="PTHR43350">
    <property type="entry name" value="NAD-DEPENDENT ALCOHOL DEHYDROGENASE"/>
    <property type="match status" value="1"/>
</dbReference>
<dbReference type="InterPro" id="IPR011032">
    <property type="entry name" value="GroES-like_sf"/>
</dbReference>
<comment type="similarity">
    <text evidence="2">Belongs to the zinc-containing alcohol dehydrogenase family.</text>
</comment>
<evidence type="ECO:0000256" key="4">
    <source>
        <dbReference type="ARBA" id="ARBA00022833"/>
    </source>
</evidence>
<evidence type="ECO:0000256" key="1">
    <source>
        <dbReference type="ARBA" id="ARBA00001947"/>
    </source>
</evidence>
<organism evidence="7 8">
    <name type="scientific">Oceanicella actignis</name>
    <dbReference type="NCBI Taxonomy" id="1189325"/>
    <lineage>
        <taxon>Bacteria</taxon>
        <taxon>Pseudomonadati</taxon>
        <taxon>Pseudomonadota</taxon>
        <taxon>Alphaproteobacteria</taxon>
        <taxon>Rhodobacterales</taxon>
        <taxon>Paracoccaceae</taxon>
        <taxon>Oceanicella</taxon>
    </lineage>
</organism>
<dbReference type="Gene3D" id="3.90.180.10">
    <property type="entry name" value="Medium-chain alcohol dehydrogenases, catalytic domain"/>
    <property type="match status" value="2"/>
</dbReference>
<dbReference type="STRING" id="1189325.SAMN04488119_103208"/>
<reference evidence="7 8" key="1">
    <citation type="submission" date="2016-12" db="EMBL/GenBank/DDBJ databases">
        <authorList>
            <person name="Song W.-J."/>
            <person name="Kurnit D.M."/>
        </authorList>
    </citation>
    <scope>NUCLEOTIDE SEQUENCE [LARGE SCALE GENOMIC DNA]</scope>
    <source>
        <strain evidence="7 8">CGMCC 1.10808</strain>
    </source>
</reference>
<dbReference type="InterPro" id="IPR020843">
    <property type="entry name" value="ER"/>
</dbReference>
<dbReference type="InterPro" id="IPR036291">
    <property type="entry name" value="NAD(P)-bd_dom_sf"/>
</dbReference>
<evidence type="ECO:0000256" key="5">
    <source>
        <dbReference type="ARBA" id="ARBA00023002"/>
    </source>
</evidence>
<keyword evidence="5" id="KW-0560">Oxidoreductase</keyword>
<dbReference type="GO" id="GO:0046872">
    <property type="term" value="F:metal ion binding"/>
    <property type="evidence" value="ECO:0007669"/>
    <property type="project" value="UniProtKB-KW"/>
</dbReference>
<protein>
    <submittedName>
        <fullName evidence="7">Threonine dehydrogenase</fullName>
    </submittedName>
</protein>
<dbReference type="AlphaFoldDB" id="A0A1M7SEF4"/>
<accession>A0A1M7SEF4</accession>
<comment type="cofactor">
    <cofactor evidence="1">
        <name>Zn(2+)</name>
        <dbReference type="ChEBI" id="CHEBI:29105"/>
    </cofactor>
</comment>
<keyword evidence="8" id="KW-1185">Reference proteome</keyword>
<dbReference type="SMART" id="SM00829">
    <property type="entry name" value="PKS_ER"/>
    <property type="match status" value="1"/>
</dbReference>
<dbReference type="EMBL" id="FRDL01000002">
    <property type="protein sequence ID" value="SHN56833.1"/>
    <property type="molecule type" value="Genomic_DNA"/>
</dbReference>
<keyword evidence="4" id="KW-0862">Zinc</keyword>
<evidence type="ECO:0000313" key="7">
    <source>
        <dbReference type="EMBL" id="SHN56833.1"/>
    </source>
</evidence>
<keyword evidence="3" id="KW-0479">Metal-binding</keyword>
<dbReference type="Gene3D" id="3.40.50.720">
    <property type="entry name" value="NAD(P)-binding Rossmann-like Domain"/>
    <property type="match status" value="1"/>
</dbReference>
<evidence type="ECO:0000313" key="8">
    <source>
        <dbReference type="Proteomes" id="UP000184066"/>
    </source>
</evidence>
<dbReference type="PANTHER" id="PTHR43350:SF19">
    <property type="entry name" value="D-GULOSIDE 3-DEHYDROGENASE"/>
    <property type="match status" value="1"/>
</dbReference>
<dbReference type="CDD" id="cd08255">
    <property type="entry name" value="2-desacetyl-2-hydroxyethyl_bacteriochlorophyllide_like"/>
    <property type="match status" value="1"/>
</dbReference>
<feature type="domain" description="Enoyl reductase (ER)" evidence="6">
    <location>
        <begin position="9"/>
        <end position="287"/>
    </location>
</feature>
<dbReference type="SUPFAM" id="SSF51735">
    <property type="entry name" value="NAD(P)-binding Rossmann-fold domains"/>
    <property type="match status" value="1"/>
</dbReference>
<evidence type="ECO:0000256" key="3">
    <source>
        <dbReference type="ARBA" id="ARBA00022723"/>
    </source>
</evidence>
<evidence type="ECO:0000256" key="2">
    <source>
        <dbReference type="ARBA" id="ARBA00008072"/>
    </source>
</evidence>
<evidence type="ECO:0000259" key="6">
    <source>
        <dbReference type="SMART" id="SM00829"/>
    </source>
</evidence>
<dbReference type="RefSeq" id="WP_072746366.1">
    <property type="nucleotide sequence ID" value="NZ_FOHL01000003.1"/>
</dbReference>
<dbReference type="Proteomes" id="UP000184066">
    <property type="component" value="Unassembled WGS sequence"/>
</dbReference>
<gene>
    <name evidence="7" type="ORF">SAMN05216200_102300</name>
</gene>
<proteinExistence type="inferred from homology"/>
<sequence length="340" mass="35418">MEAHALVYAAPRRAEIRPVALPDAPPGPDHVLVRALASGLSRGTERLVFEGRVPASEHARMRAPMQVGDFPFPVRYGYALAAEVEQGPPELAGKRVFALHPHQTRAWLPARACHLLPPGLPPARATLAANMETALTALWDAGAGPGDRILVVGAGVVGCLIARLAARMPGCEVFVTDRVAERARIAGELAVTWRAPDDLPAGCDLAFNCTGAGAGLQAALDALGPEGRAVEVSWHGDAEATLRLGGAFHALRLTVASSQVGRVPPARAPRWDGPRRLAAALRILAKDPALDALIEHRAPFFDLPARLPALLAPGAPGGGVAIAYPPAGRDGAPAQARTAP</sequence>
<name>A0A1M7SEF4_9RHOB</name>
<dbReference type="GO" id="GO:0016491">
    <property type="term" value="F:oxidoreductase activity"/>
    <property type="evidence" value="ECO:0007669"/>
    <property type="project" value="UniProtKB-KW"/>
</dbReference>
<dbReference type="SUPFAM" id="SSF50129">
    <property type="entry name" value="GroES-like"/>
    <property type="match status" value="1"/>
</dbReference>